<dbReference type="RefSeq" id="WP_111392886.1">
    <property type="nucleotide sequence ID" value="NZ_QKTX01000007.1"/>
</dbReference>
<dbReference type="SUPFAM" id="SSF52743">
    <property type="entry name" value="Subtilisin-like"/>
    <property type="match status" value="1"/>
</dbReference>
<dbReference type="Gene3D" id="3.40.50.200">
    <property type="entry name" value="Peptidase S8/S53 domain"/>
    <property type="match status" value="1"/>
</dbReference>
<evidence type="ECO:0000259" key="7">
    <source>
        <dbReference type="Pfam" id="PF00082"/>
    </source>
</evidence>
<sequence length="552" mass="61156">MRFVKFLGLFLALGFFNQAKAQDRYVVFLKYKPQSELTLARPQDFLTAKSINRRLREKIPADSLDLPIAGKYLMEVKTHAIDVLYSSKWLNALVLVATESQVYSLKNLPFVDRVELAAKGFLPRPGSKLEESRLLLEIGKTTHPKWNYREMEVQNNAYDFQNQLIGIDKMHEAGFTGKGIIVAVFDAGFPGMKNASPFAHLFTNNQIIGQLDVVRPWNKEVFLDNQHGTNVTSLIASKEPGKLVAGAFDASYILAITEEVATEYRIEELNWIRAAEFADSLGVDIINSSLGYLDFDDPSMDYTLEKLDGKTSYITRGASIAAKKGILVVNSVGNYGTRGASSLTAPSDAEGILSVGSVTNTSVVSAFSSRGPTGDGRIKPELVAFGQSPVLVRSNGTVGAGQGTSFSAPQIAALAAGLWQARPEWTKEQLILNLLRSATQYDKPDNNLGYGIPNFTNAYFGEILGVYEEDRIPWKIYPNPLINGDLTLVHDSQLQLQVKLFDYTGKLVSDQQLERNSTAFPFSINLAFLRPGMYFIQVFDGKNLYRSKLIKR</sequence>
<feature type="domain" description="Peptidase S8/S53" evidence="7">
    <location>
        <begin position="177"/>
        <end position="451"/>
    </location>
</feature>
<feature type="active site" description="Charge relay system" evidence="5">
    <location>
        <position position="227"/>
    </location>
</feature>
<comment type="caution">
    <text evidence="9">The sequence shown here is derived from an EMBL/GenBank/DDBJ whole genome shotgun (WGS) entry which is preliminary data.</text>
</comment>
<dbReference type="PANTHER" id="PTHR43806:SF67">
    <property type="entry name" value="EGF-LIKE DOMAIN-CONTAINING PROTEIN"/>
    <property type="match status" value="1"/>
</dbReference>
<keyword evidence="3 5" id="KW-0378">Hydrolase</keyword>
<dbReference type="PANTHER" id="PTHR43806">
    <property type="entry name" value="PEPTIDASE S8"/>
    <property type="match status" value="1"/>
</dbReference>
<dbReference type="InterPro" id="IPR023828">
    <property type="entry name" value="Peptidase_S8_Ser-AS"/>
</dbReference>
<dbReference type="OrthoDB" id="9792152at2"/>
<dbReference type="PIRSF" id="PIRSF037903">
    <property type="entry name" value="Subtilisin_rel_GFO_2223"/>
    <property type="match status" value="1"/>
</dbReference>
<dbReference type="PRINTS" id="PR00723">
    <property type="entry name" value="SUBTILISIN"/>
</dbReference>
<feature type="domain" description="Secretion system C-terminal sorting" evidence="8">
    <location>
        <begin position="476"/>
        <end position="550"/>
    </location>
</feature>
<dbReference type="InterPro" id="IPR050131">
    <property type="entry name" value="Peptidase_S8_subtilisin-like"/>
</dbReference>
<feature type="active site" description="Charge relay system" evidence="5">
    <location>
        <position position="405"/>
    </location>
</feature>
<evidence type="ECO:0000256" key="2">
    <source>
        <dbReference type="ARBA" id="ARBA00022670"/>
    </source>
</evidence>
<evidence type="ECO:0000256" key="5">
    <source>
        <dbReference type="PROSITE-ProRule" id="PRU01240"/>
    </source>
</evidence>
<protein>
    <submittedName>
        <fullName evidence="9">Putative secreted protein (Por secretion system target)</fullName>
    </submittedName>
</protein>
<keyword evidence="6" id="KW-0732">Signal</keyword>
<accession>A0A326RQR8</accession>
<comment type="similarity">
    <text evidence="1 5">Belongs to the peptidase S8 family.</text>
</comment>
<dbReference type="PROSITE" id="PS51892">
    <property type="entry name" value="SUBTILASE"/>
    <property type="match status" value="1"/>
</dbReference>
<dbReference type="InterPro" id="IPR017317">
    <property type="entry name" value="Pept_S8_subtilisin_bacteroid-2"/>
</dbReference>
<evidence type="ECO:0000256" key="4">
    <source>
        <dbReference type="ARBA" id="ARBA00022825"/>
    </source>
</evidence>
<evidence type="ECO:0000259" key="8">
    <source>
        <dbReference type="Pfam" id="PF18962"/>
    </source>
</evidence>
<name>A0A326RQR8_9BACT</name>
<dbReference type="AlphaFoldDB" id="A0A326RQR8"/>
<dbReference type="Pfam" id="PF00082">
    <property type="entry name" value="Peptidase_S8"/>
    <property type="match status" value="1"/>
</dbReference>
<dbReference type="GO" id="GO:0006508">
    <property type="term" value="P:proteolysis"/>
    <property type="evidence" value="ECO:0007669"/>
    <property type="project" value="UniProtKB-KW"/>
</dbReference>
<evidence type="ECO:0000256" key="6">
    <source>
        <dbReference type="SAM" id="SignalP"/>
    </source>
</evidence>
<dbReference type="CDD" id="cd07493">
    <property type="entry name" value="Peptidases_S8_9"/>
    <property type="match status" value="1"/>
</dbReference>
<proteinExistence type="inferred from homology"/>
<dbReference type="Pfam" id="PF18962">
    <property type="entry name" value="Por_Secre_tail"/>
    <property type="match status" value="1"/>
</dbReference>
<dbReference type="InterPro" id="IPR036852">
    <property type="entry name" value="Peptidase_S8/S53_dom_sf"/>
</dbReference>
<evidence type="ECO:0000256" key="3">
    <source>
        <dbReference type="ARBA" id="ARBA00022801"/>
    </source>
</evidence>
<reference evidence="9 10" key="1">
    <citation type="submission" date="2018-06" db="EMBL/GenBank/DDBJ databases">
        <title>Genomic Encyclopedia of Archaeal and Bacterial Type Strains, Phase II (KMG-II): from individual species to whole genera.</title>
        <authorList>
            <person name="Goeker M."/>
        </authorList>
    </citation>
    <scope>NUCLEOTIDE SEQUENCE [LARGE SCALE GENOMIC DNA]</scope>
    <source>
        <strain evidence="9 10">T4</strain>
    </source>
</reference>
<dbReference type="GO" id="GO:0004252">
    <property type="term" value="F:serine-type endopeptidase activity"/>
    <property type="evidence" value="ECO:0007669"/>
    <property type="project" value="UniProtKB-UniRule"/>
</dbReference>
<feature type="signal peptide" evidence="6">
    <location>
        <begin position="1"/>
        <end position="21"/>
    </location>
</feature>
<keyword evidence="2 5" id="KW-0645">Protease</keyword>
<gene>
    <name evidence="9" type="ORF">CLV31_10723</name>
</gene>
<evidence type="ECO:0000256" key="1">
    <source>
        <dbReference type="ARBA" id="ARBA00011073"/>
    </source>
</evidence>
<feature type="active site" description="Charge relay system" evidence="5">
    <location>
        <position position="186"/>
    </location>
</feature>
<organism evidence="9 10">
    <name type="scientific">Algoriphagus aquaeductus</name>
    <dbReference type="NCBI Taxonomy" id="475299"/>
    <lineage>
        <taxon>Bacteria</taxon>
        <taxon>Pseudomonadati</taxon>
        <taxon>Bacteroidota</taxon>
        <taxon>Cytophagia</taxon>
        <taxon>Cytophagales</taxon>
        <taxon>Cyclobacteriaceae</taxon>
        <taxon>Algoriphagus</taxon>
    </lineage>
</organism>
<evidence type="ECO:0000313" key="9">
    <source>
        <dbReference type="EMBL" id="PZV83071.1"/>
    </source>
</evidence>
<keyword evidence="10" id="KW-1185">Reference proteome</keyword>
<dbReference type="NCBIfam" id="TIGR04183">
    <property type="entry name" value="Por_Secre_tail"/>
    <property type="match status" value="1"/>
</dbReference>
<feature type="chain" id="PRO_5016267514" evidence="6">
    <location>
        <begin position="22"/>
        <end position="552"/>
    </location>
</feature>
<dbReference type="InterPro" id="IPR000209">
    <property type="entry name" value="Peptidase_S8/S53_dom"/>
</dbReference>
<dbReference type="EMBL" id="QKTX01000007">
    <property type="protein sequence ID" value="PZV83071.1"/>
    <property type="molecule type" value="Genomic_DNA"/>
</dbReference>
<dbReference type="PROSITE" id="PS00138">
    <property type="entry name" value="SUBTILASE_SER"/>
    <property type="match status" value="1"/>
</dbReference>
<dbReference type="InterPro" id="IPR015500">
    <property type="entry name" value="Peptidase_S8_subtilisin-rel"/>
</dbReference>
<keyword evidence="4 5" id="KW-0720">Serine protease</keyword>
<dbReference type="Proteomes" id="UP000248917">
    <property type="component" value="Unassembled WGS sequence"/>
</dbReference>
<dbReference type="InterPro" id="IPR026444">
    <property type="entry name" value="Secre_tail"/>
</dbReference>
<evidence type="ECO:0000313" key="10">
    <source>
        <dbReference type="Proteomes" id="UP000248917"/>
    </source>
</evidence>